<gene>
    <name evidence="8" type="ORF">SAMN02583745_02105</name>
</gene>
<keyword evidence="3" id="KW-1003">Cell membrane</keyword>
<evidence type="ECO:0000313" key="8">
    <source>
        <dbReference type="EMBL" id="SET35431.1"/>
    </source>
</evidence>
<feature type="transmembrane region" description="Helical" evidence="7">
    <location>
        <begin position="12"/>
        <end position="31"/>
    </location>
</feature>
<evidence type="ECO:0000313" key="9">
    <source>
        <dbReference type="Proteomes" id="UP000242642"/>
    </source>
</evidence>
<evidence type="ECO:0000256" key="2">
    <source>
        <dbReference type="ARBA" id="ARBA00006679"/>
    </source>
</evidence>
<organism evidence="8 9">
    <name type="scientific">Thorsellia anophelis DSM 18579</name>
    <dbReference type="NCBI Taxonomy" id="1123402"/>
    <lineage>
        <taxon>Bacteria</taxon>
        <taxon>Pseudomonadati</taxon>
        <taxon>Pseudomonadota</taxon>
        <taxon>Gammaproteobacteria</taxon>
        <taxon>Enterobacterales</taxon>
        <taxon>Thorselliaceae</taxon>
        <taxon>Thorsellia</taxon>
    </lineage>
</organism>
<evidence type="ECO:0000256" key="4">
    <source>
        <dbReference type="ARBA" id="ARBA00022692"/>
    </source>
</evidence>
<feature type="transmembrane region" description="Helical" evidence="7">
    <location>
        <begin position="82"/>
        <end position="102"/>
    </location>
</feature>
<feature type="transmembrane region" description="Helical" evidence="7">
    <location>
        <begin position="122"/>
        <end position="141"/>
    </location>
</feature>
<name>A0A1I0DS57_9GAMM</name>
<dbReference type="OrthoDB" id="9792760at2"/>
<dbReference type="InterPro" id="IPR051907">
    <property type="entry name" value="DoxX-like_oxidoreductase"/>
</dbReference>
<dbReference type="PANTHER" id="PTHR33452:SF1">
    <property type="entry name" value="INNER MEMBRANE PROTEIN YPHA-RELATED"/>
    <property type="match status" value="1"/>
</dbReference>
<sequence>MSIFGNKRFTSLQANTILLIIAKLLIIWLFLPAGINKITGFEGTVGYISSVGLPFATLGAILAILIEVFGSLLLLVGYQQRLISLVLAIFTLLSNLFFHAYWNAPADSAYVQQLLFNKNIAVVGGLLALFVAASMPHSLSIDSKLRK</sequence>
<dbReference type="Proteomes" id="UP000242642">
    <property type="component" value="Unassembled WGS sequence"/>
</dbReference>
<dbReference type="STRING" id="1123402.SAMN02583745_02105"/>
<accession>A0A1I0DS57</accession>
<keyword evidence="4 7" id="KW-0812">Transmembrane</keyword>
<evidence type="ECO:0000256" key="6">
    <source>
        <dbReference type="ARBA" id="ARBA00023136"/>
    </source>
</evidence>
<keyword evidence="5 7" id="KW-1133">Transmembrane helix</keyword>
<evidence type="ECO:0000256" key="5">
    <source>
        <dbReference type="ARBA" id="ARBA00022989"/>
    </source>
</evidence>
<comment type="similarity">
    <text evidence="2">Belongs to the DoxX family.</text>
</comment>
<reference evidence="9" key="1">
    <citation type="submission" date="2016-10" db="EMBL/GenBank/DDBJ databases">
        <authorList>
            <person name="Varghese N."/>
            <person name="Submissions S."/>
        </authorList>
    </citation>
    <scope>NUCLEOTIDE SEQUENCE [LARGE SCALE GENOMIC DNA]</scope>
    <source>
        <strain evidence="9">DSM 18579</strain>
    </source>
</reference>
<dbReference type="PANTHER" id="PTHR33452">
    <property type="entry name" value="OXIDOREDUCTASE CATD-RELATED"/>
    <property type="match status" value="1"/>
</dbReference>
<dbReference type="EMBL" id="FOHV01000019">
    <property type="protein sequence ID" value="SET35431.1"/>
    <property type="molecule type" value="Genomic_DNA"/>
</dbReference>
<dbReference type="AlphaFoldDB" id="A0A1I0DS57"/>
<dbReference type="GO" id="GO:0005886">
    <property type="term" value="C:plasma membrane"/>
    <property type="evidence" value="ECO:0007669"/>
    <property type="project" value="UniProtKB-SubCell"/>
</dbReference>
<evidence type="ECO:0000256" key="3">
    <source>
        <dbReference type="ARBA" id="ARBA00022475"/>
    </source>
</evidence>
<keyword evidence="6 7" id="KW-0472">Membrane</keyword>
<protein>
    <submittedName>
        <fullName evidence="8">Putative oxidoreductase</fullName>
    </submittedName>
</protein>
<evidence type="ECO:0000256" key="1">
    <source>
        <dbReference type="ARBA" id="ARBA00004651"/>
    </source>
</evidence>
<dbReference type="Pfam" id="PF07681">
    <property type="entry name" value="DoxX"/>
    <property type="match status" value="1"/>
</dbReference>
<dbReference type="InterPro" id="IPR032808">
    <property type="entry name" value="DoxX"/>
</dbReference>
<dbReference type="RefSeq" id="WP_093320728.1">
    <property type="nucleotide sequence ID" value="NZ_FOHV01000019.1"/>
</dbReference>
<keyword evidence="9" id="KW-1185">Reference proteome</keyword>
<evidence type="ECO:0000256" key="7">
    <source>
        <dbReference type="SAM" id="Phobius"/>
    </source>
</evidence>
<feature type="transmembrane region" description="Helical" evidence="7">
    <location>
        <begin position="51"/>
        <end position="75"/>
    </location>
</feature>
<proteinExistence type="inferred from homology"/>
<comment type="subcellular location">
    <subcellularLocation>
        <location evidence="1">Cell membrane</location>
        <topology evidence="1">Multi-pass membrane protein</topology>
    </subcellularLocation>
</comment>